<reference evidence="5" key="1">
    <citation type="submission" date="2023-12" db="EMBL/GenBank/DDBJ databases">
        <authorList>
            <person name="Brown T."/>
        </authorList>
    </citation>
    <scope>NUCLEOTIDE SEQUENCE</scope>
</reference>
<sequence>MRSHMNRQGHFSSVTSKACISKPNSELDSKTMKKTNKCTSPSLYSETNIVVKGQNVSLSCSHQNQSLQITLFREKNCIGTIQESKGKPVIFNLSISEARDLGPYKCKAVFSNCSTYSPEFNFTIVDPVTTPVLKIVIQKQPNLYITLSCMSFNGSLPINYTFFKKGIALSPVISKHVRESAEFDLTKSNTREGEEYSCEAKNSLPDYARRSHPATMPSTSGDGCPLCLQLLLPLLMLIVILLLAFWIRQKYKARKAMRNKASTDYGNTPTEVGIYANVHEDQLDKESVPGVAPRQCVSTAQEETEQIHYATPMFLEVTPEVHNDDKTRCVYAELSL</sequence>
<organism evidence="5 6">
    <name type="scientific">Pipistrellus nathusii</name>
    <name type="common">Nathusius' pipistrelle</name>
    <dbReference type="NCBI Taxonomy" id="59473"/>
    <lineage>
        <taxon>Eukaryota</taxon>
        <taxon>Metazoa</taxon>
        <taxon>Chordata</taxon>
        <taxon>Craniata</taxon>
        <taxon>Vertebrata</taxon>
        <taxon>Euteleostomi</taxon>
        <taxon>Mammalia</taxon>
        <taxon>Eutheria</taxon>
        <taxon>Laurasiatheria</taxon>
        <taxon>Chiroptera</taxon>
        <taxon>Yangochiroptera</taxon>
        <taxon>Vespertilionidae</taxon>
        <taxon>Pipistrellus</taxon>
    </lineage>
</organism>
<evidence type="ECO:0000259" key="4">
    <source>
        <dbReference type="PROSITE" id="PS50835"/>
    </source>
</evidence>
<accession>A0ABN9ZN43</accession>
<dbReference type="InterPro" id="IPR007110">
    <property type="entry name" value="Ig-like_dom"/>
</dbReference>
<dbReference type="PANTHER" id="PTHR11481:SF58">
    <property type="entry name" value="ALLERGIN-1"/>
    <property type="match status" value="1"/>
</dbReference>
<keyword evidence="3" id="KW-0472">Membrane</keyword>
<dbReference type="PANTHER" id="PTHR11481">
    <property type="entry name" value="IMMUNOGLOBULIN FC RECEPTOR"/>
    <property type="match status" value="1"/>
</dbReference>
<keyword evidence="1" id="KW-0732">Signal</keyword>
<dbReference type="InterPro" id="IPR050488">
    <property type="entry name" value="Ig_Fc_receptor"/>
</dbReference>
<gene>
    <name evidence="5" type="ORF">MPIPNATIZW_LOCUS6422</name>
</gene>
<name>A0ABN9ZN43_PIPNA</name>
<evidence type="ECO:0000313" key="5">
    <source>
        <dbReference type="EMBL" id="CAK6438116.1"/>
    </source>
</evidence>
<evidence type="ECO:0000256" key="3">
    <source>
        <dbReference type="SAM" id="Phobius"/>
    </source>
</evidence>
<proteinExistence type="predicted"/>
<dbReference type="Proteomes" id="UP001314169">
    <property type="component" value="Chromosome 16"/>
</dbReference>
<dbReference type="EMBL" id="OY882873">
    <property type="protein sequence ID" value="CAK6438116.1"/>
    <property type="molecule type" value="Genomic_DNA"/>
</dbReference>
<keyword evidence="3" id="KW-1133">Transmembrane helix</keyword>
<keyword evidence="6" id="KW-1185">Reference proteome</keyword>
<dbReference type="SUPFAM" id="SSF48726">
    <property type="entry name" value="Immunoglobulin"/>
    <property type="match status" value="1"/>
</dbReference>
<dbReference type="InterPro" id="IPR036179">
    <property type="entry name" value="Ig-like_dom_sf"/>
</dbReference>
<feature type="transmembrane region" description="Helical" evidence="3">
    <location>
        <begin position="228"/>
        <end position="247"/>
    </location>
</feature>
<feature type="domain" description="Ig-like" evidence="4">
    <location>
        <begin position="41"/>
        <end position="123"/>
    </location>
</feature>
<dbReference type="Gene3D" id="2.60.40.10">
    <property type="entry name" value="Immunoglobulins"/>
    <property type="match status" value="2"/>
</dbReference>
<protein>
    <recommendedName>
        <fullName evidence="4">Ig-like domain-containing protein</fullName>
    </recommendedName>
</protein>
<evidence type="ECO:0000256" key="2">
    <source>
        <dbReference type="ARBA" id="ARBA00023157"/>
    </source>
</evidence>
<keyword evidence="2" id="KW-1015">Disulfide bond</keyword>
<keyword evidence="3" id="KW-0812">Transmembrane</keyword>
<evidence type="ECO:0000256" key="1">
    <source>
        <dbReference type="ARBA" id="ARBA00022729"/>
    </source>
</evidence>
<dbReference type="PROSITE" id="PS50835">
    <property type="entry name" value="IG_LIKE"/>
    <property type="match status" value="1"/>
</dbReference>
<dbReference type="InterPro" id="IPR013783">
    <property type="entry name" value="Ig-like_fold"/>
</dbReference>
<evidence type="ECO:0000313" key="6">
    <source>
        <dbReference type="Proteomes" id="UP001314169"/>
    </source>
</evidence>